<gene>
    <name evidence="2" type="ORF">GCL60_11050</name>
</gene>
<accession>A0A6N6VRL3</accession>
<keyword evidence="3" id="KW-1185">Reference proteome</keyword>
<dbReference type="InterPro" id="IPR029058">
    <property type="entry name" value="AB_hydrolase_fold"/>
</dbReference>
<feature type="transmembrane region" description="Helical" evidence="1">
    <location>
        <begin position="26"/>
        <end position="44"/>
    </location>
</feature>
<dbReference type="GO" id="GO:0006508">
    <property type="term" value="P:proteolysis"/>
    <property type="evidence" value="ECO:0007669"/>
    <property type="project" value="InterPro"/>
</dbReference>
<evidence type="ECO:0000313" key="3">
    <source>
        <dbReference type="Proteomes" id="UP000437748"/>
    </source>
</evidence>
<dbReference type="EMBL" id="WFLM01000004">
    <property type="protein sequence ID" value="KAB8037703.1"/>
    <property type="molecule type" value="Genomic_DNA"/>
</dbReference>
<organism evidence="2 3">
    <name type="scientific">Silvanigrella paludirubra</name>
    <dbReference type="NCBI Taxonomy" id="2499159"/>
    <lineage>
        <taxon>Bacteria</taxon>
        <taxon>Pseudomonadati</taxon>
        <taxon>Bdellovibrionota</taxon>
        <taxon>Oligoflexia</taxon>
        <taxon>Silvanigrellales</taxon>
        <taxon>Silvanigrellaceae</taxon>
        <taxon>Silvanigrella</taxon>
    </lineage>
</organism>
<dbReference type="PANTHER" id="PTHR11802">
    <property type="entry name" value="SERINE PROTEASE FAMILY S10 SERINE CARBOXYPEPTIDASE"/>
    <property type="match status" value="1"/>
</dbReference>
<name>A0A6N6VRL3_9BACT</name>
<dbReference type="Proteomes" id="UP000437748">
    <property type="component" value="Unassembled WGS sequence"/>
</dbReference>
<keyword evidence="1" id="KW-0472">Membrane</keyword>
<dbReference type="Gene3D" id="3.40.50.1820">
    <property type="entry name" value="alpha/beta hydrolase"/>
    <property type="match status" value="1"/>
</dbReference>
<dbReference type="PRINTS" id="PR00724">
    <property type="entry name" value="CRBOXYPTASEC"/>
</dbReference>
<keyword evidence="1" id="KW-1133">Transmembrane helix</keyword>
<sequence>MKTVTINILKIIQGEIMFLFYNLKKILLFITIFLNFFFLTTACSKNKDKKNSDNILNTKIESGYIEVSKGNNLFYYLVKSKKEKAPLIIHFSGGPGASSMAPAFNSYGPFLINEPFSHDLDYKLKINPYSWNQFSNVVFLEQTRYVGYSYGTGSYVTSLNTSGKEFISWIIEFYKKYPEFQSRPLYLSGESAGGEFIAQFSHQIIEYNKLNKDNKIPLTGLFAQSAVIGNADETPATSKLFFLCNEGFLSKESCTIDKAGSVKNIMNDCIQKISKKQGIPIEKVKIKDISNEVDSEKGDLKKVCSQYENEIKFHALKTKKFIVPNDPIYPIELRNQLIHMPILSFIFTANSQISKHFNYSPNPYNMKKNCQQSNFFPPWCYDGYKLSHFFNDPEIKNWIGNGKIPKNLEWKFASFPINLVLSSFDEEYRNTDLYYSEALKNNIKVFIVNAKNDYDVNYVSAQAIVSKISLNAFGKDIFNSFPASSNEFEKQYVISNDKKQEVAEFKTFKNLMFIQINNSGHMVGFDQPESVFQITKNILGVK</sequence>
<proteinExistence type="predicted"/>
<evidence type="ECO:0000256" key="1">
    <source>
        <dbReference type="SAM" id="Phobius"/>
    </source>
</evidence>
<dbReference type="GO" id="GO:0004185">
    <property type="term" value="F:serine-type carboxypeptidase activity"/>
    <property type="evidence" value="ECO:0007669"/>
    <property type="project" value="InterPro"/>
</dbReference>
<dbReference type="AlphaFoldDB" id="A0A6N6VRL3"/>
<dbReference type="SUPFAM" id="SSF53474">
    <property type="entry name" value="alpha/beta-Hydrolases"/>
    <property type="match status" value="1"/>
</dbReference>
<protein>
    <submittedName>
        <fullName evidence="2">Uncharacterized protein</fullName>
    </submittedName>
</protein>
<dbReference type="InterPro" id="IPR001563">
    <property type="entry name" value="Peptidase_S10"/>
</dbReference>
<reference evidence="2 3" key="1">
    <citation type="submission" date="2019-10" db="EMBL/GenBank/DDBJ databases">
        <title>New species of Slilvanegrellaceae.</title>
        <authorList>
            <person name="Pitt A."/>
            <person name="Hahn M.W."/>
        </authorList>
    </citation>
    <scope>NUCLEOTIDE SEQUENCE [LARGE SCALE GENOMIC DNA]</scope>
    <source>
        <strain evidence="2 3">SP-Ram-0.45-NSY-1</strain>
    </source>
</reference>
<comment type="caution">
    <text evidence="2">The sequence shown here is derived from an EMBL/GenBank/DDBJ whole genome shotgun (WGS) entry which is preliminary data.</text>
</comment>
<keyword evidence="1" id="KW-0812">Transmembrane</keyword>
<evidence type="ECO:0000313" key="2">
    <source>
        <dbReference type="EMBL" id="KAB8037703.1"/>
    </source>
</evidence>
<dbReference type="Pfam" id="PF00450">
    <property type="entry name" value="Peptidase_S10"/>
    <property type="match status" value="1"/>
</dbReference>